<feature type="active site" description="Nucleophile" evidence="8">
    <location>
        <position position="204"/>
    </location>
</feature>
<dbReference type="CDD" id="cd02152">
    <property type="entry name" value="OAT"/>
    <property type="match status" value="1"/>
</dbReference>
<dbReference type="GO" id="GO:0005737">
    <property type="term" value="C:cytoplasm"/>
    <property type="evidence" value="ECO:0007669"/>
    <property type="project" value="UniProtKB-SubCell"/>
</dbReference>
<dbReference type="PANTHER" id="PTHR23100">
    <property type="entry name" value="ARGININE BIOSYNTHESIS BIFUNCTIONAL PROTEIN ARGJ"/>
    <property type="match status" value="1"/>
</dbReference>
<evidence type="ECO:0000313" key="10">
    <source>
        <dbReference type="Proteomes" id="UP000295662"/>
    </source>
</evidence>
<dbReference type="GO" id="GO:0004358">
    <property type="term" value="F:L-glutamate N-acetyltransferase activity, acting on acetyl-L-ornithine as donor"/>
    <property type="evidence" value="ECO:0007669"/>
    <property type="project" value="UniProtKB-UniRule"/>
</dbReference>
<evidence type="ECO:0000256" key="6">
    <source>
        <dbReference type="ARBA" id="ARBA00022813"/>
    </source>
</evidence>
<keyword evidence="8" id="KW-0963">Cytoplasm</keyword>
<evidence type="ECO:0000256" key="4">
    <source>
        <dbReference type="ARBA" id="ARBA00022605"/>
    </source>
</evidence>
<reference evidence="9 10" key="1">
    <citation type="submission" date="2019-03" db="EMBL/GenBank/DDBJ databases">
        <title>Genomic Encyclopedia of Archaeal and Bacterial Type Strains, Phase II (KMG-II): from individual species to whole genera.</title>
        <authorList>
            <person name="Goeker M."/>
        </authorList>
    </citation>
    <scope>NUCLEOTIDE SEQUENCE [LARGE SCALE GENOMIC DNA]</scope>
    <source>
        <strain evidence="9 10">ATCC 25309</strain>
    </source>
</reference>
<evidence type="ECO:0000313" key="9">
    <source>
        <dbReference type="EMBL" id="TDU70633.1"/>
    </source>
</evidence>
<evidence type="ECO:0000256" key="5">
    <source>
        <dbReference type="ARBA" id="ARBA00022679"/>
    </source>
</evidence>
<keyword evidence="6 8" id="KW-0068">Autocatalytic cleavage</keyword>
<dbReference type="EC" id="2.3.1.1" evidence="8"/>
<feature type="site" description="Involved in the stabilization of negative charge on the oxyanion by the formation of the oxyanion hole" evidence="8">
    <location>
        <position position="131"/>
    </location>
</feature>
<keyword evidence="5 8" id="KW-0808">Transferase</keyword>
<protein>
    <recommendedName>
        <fullName evidence="8">Arginine biosynthesis bifunctional protein ArgJ</fullName>
    </recommendedName>
    <domain>
        <recommendedName>
            <fullName evidence="8">Glutamate N-acetyltransferase</fullName>
            <ecNumber evidence="8">2.3.1.35</ecNumber>
        </recommendedName>
        <alternativeName>
            <fullName evidence="8">Ornithine acetyltransferase</fullName>
            <shortName evidence="8">OATase</shortName>
        </alternativeName>
        <alternativeName>
            <fullName evidence="8">Ornithine transacetylase</fullName>
        </alternativeName>
    </domain>
    <domain>
        <recommendedName>
            <fullName evidence="8">Amino-acid acetyltransferase</fullName>
            <ecNumber evidence="8">2.3.1.1</ecNumber>
        </recommendedName>
        <alternativeName>
            <fullName evidence="8">N-acetylglutamate synthase</fullName>
            <shortName evidence="8">AGSase</shortName>
        </alternativeName>
    </domain>
    <component>
        <recommendedName>
            <fullName evidence="8">Arginine biosynthesis bifunctional protein ArgJ alpha chain</fullName>
        </recommendedName>
    </component>
    <component>
        <recommendedName>
            <fullName evidence="8">Arginine biosynthesis bifunctional protein ArgJ beta chain</fullName>
        </recommendedName>
    </component>
</protein>
<name>A0A4V3FFF7_9BACT</name>
<dbReference type="UniPathway" id="UPA00068">
    <property type="reaction ID" value="UER00106"/>
</dbReference>
<dbReference type="SUPFAM" id="SSF56266">
    <property type="entry name" value="DmpA/ArgJ-like"/>
    <property type="match status" value="1"/>
</dbReference>
<keyword evidence="7 8" id="KW-0012">Acyltransferase</keyword>
<comment type="subcellular location">
    <subcellularLocation>
        <location evidence="8">Cytoplasm</location>
    </subcellularLocation>
</comment>
<comment type="pathway">
    <text evidence="8">Amino-acid biosynthesis; L-arginine biosynthesis; L-ornithine and N-acetyl-L-glutamate from L-glutamate and N(2)-acetyl-L-ornithine (cyclic): step 1/1.</text>
</comment>
<dbReference type="Gene3D" id="3.60.70.12">
    <property type="entry name" value="L-amino peptidase D-ALA esterase/amidase"/>
    <property type="match status" value="1"/>
</dbReference>
<comment type="similarity">
    <text evidence="1 8">Belongs to the ArgJ family.</text>
</comment>
<comment type="caution">
    <text evidence="8">Lacks conserved residue(s) required for the propagation of feature annotation.</text>
</comment>
<feature type="binding site" evidence="8">
    <location>
        <position position="193"/>
    </location>
    <ligand>
        <name>substrate</name>
    </ligand>
</feature>
<comment type="subunit">
    <text evidence="2 8">Heterotetramer of two alpha and two beta chains.</text>
</comment>
<dbReference type="NCBIfam" id="TIGR00120">
    <property type="entry name" value="ArgJ"/>
    <property type="match status" value="1"/>
</dbReference>
<feature type="site" description="Involved in the stabilization of negative charge on the oxyanion by the formation of the oxyanion hole" evidence="8">
    <location>
        <position position="130"/>
    </location>
</feature>
<dbReference type="PANTHER" id="PTHR23100:SF0">
    <property type="entry name" value="ARGININE BIOSYNTHESIS BIFUNCTIONAL PROTEIN ARGJ, MITOCHONDRIAL"/>
    <property type="match status" value="1"/>
</dbReference>
<dbReference type="Proteomes" id="UP000295662">
    <property type="component" value="Unassembled WGS sequence"/>
</dbReference>
<comment type="pathway">
    <text evidence="8">Amino-acid biosynthesis; L-arginine biosynthesis; N(2)-acetyl-L-ornithine from L-glutamate: step 1/4.</text>
</comment>
<dbReference type="InterPro" id="IPR002813">
    <property type="entry name" value="Arg_biosynth_ArgJ"/>
</dbReference>
<accession>A0A4V3FFF7</accession>
<dbReference type="GO" id="GO:0006526">
    <property type="term" value="P:L-arginine biosynthetic process"/>
    <property type="evidence" value="ECO:0007669"/>
    <property type="project" value="UniProtKB-UniRule"/>
</dbReference>
<feature type="chain" id="PRO_5023269014" description="Arginine biosynthesis bifunctional protein ArgJ beta chain" evidence="8">
    <location>
        <begin position="204"/>
        <end position="429"/>
    </location>
</feature>
<feature type="binding site" evidence="8">
    <location>
        <position position="412"/>
    </location>
    <ligand>
        <name>substrate</name>
    </ligand>
</feature>
<dbReference type="OrthoDB" id="9804242at2"/>
<dbReference type="RefSeq" id="WP_133795733.1">
    <property type="nucleotide sequence ID" value="NZ_SOCA01000004.1"/>
</dbReference>
<dbReference type="HAMAP" id="MF_01106">
    <property type="entry name" value="ArgJ"/>
    <property type="match status" value="1"/>
</dbReference>
<dbReference type="FunFam" id="3.60.70.12:FF:000001">
    <property type="entry name" value="Arginine biosynthesis bifunctional protein ArgJ, chloroplastic"/>
    <property type="match status" value="1"/>
</dbReference>
<evidence type="ECO:0000256" key="1">
    <source>
        <dbReference type="ARBA" id="ARBA00006774"/>
    </source>
</evidence>
<dbReference type="Pfam" id="PF01960">
    <property type="entry name" value="ArgJ"/>
    <property type="match status" value="1"/>
</dbReference>
<dbReference type="AlphaFoldDB" id="A0A4V3FFF7"/>
<dbReference type="GO" id="GO:0006592">
    <property type="term" value="P:ornithine biosynthetic process"/>
    <property type="evidence" value="ECO:0007669"/>
    <property type="project" value="TreeGrafter"/>
</dbReference>
<keyword evidence="10" id="KW-1185">Reference proteome</keyword>
<gene>
    <name evidence="8" type="primary">argJ</name>
    <name evidence="9" type="ORF">EI77_02681</name>
</gene>
<comment type="caution">
    <text evidence="9">The sequence shown here is derived from an EMBL/GenBank/DDBJ whole genome shotgun (WGS) entry which is preliminary data.</text>
</comment>
<dbReference type="EC" id="2.3.1.35" evidence="8"/>
<evidence type="ECO:0000256" key="8">
    <source>
        <dbReference type="HAMAP-Rule" id="MF_01106"/>
    </source>
</evidence>
<feature type="site" description="Cleavage; by autolysis" evidence="8">
    <location>
        <begin position="203"/>
        <end position="204"/>
    </location>
</feature>
<dbReference type="InterPro" id="IPR016117">
    <property type="entry name" value="ArgJ-like_dom_sf"/>
</dbReference>
<comment type="function">
    <text evidence="8">Catalyzes two activities which are involved in the cyclic version of arginine biosynthesis: the synthesis of N-acetylglutamate from glutamate and acetyl-CoA as the acetyl donor, and of ornithine by transacetylation between N(2)-acetylornithine and glutamate.</text>
</comment>
<evidence type="ECO:0000256" key="7">
    <source>
        <dbReference type="ARBA" id="ARBA00023315"/>
    </source>
</evidence>
<feature type="binding site" evidence="8">
    <location>
        <position position="167"/>
    </location>
    <ligand>
        <name>substrate</name>
    </ligand>
</feature>
<proteinExistence type="inferred from homology"/>
<dbReference type="Gene3D" id="3.10.20.340">
    <property type="entry name" value="ArgJ beta chain, C-terminal domain"/>
    <property type="match status" value="1"/>
</dbReference>
<dbReference type="EMBL" id="SOCA01000004">
    <property type="protein sequence ID" value="TDU70633.1"/>
    <property type="molecule type" value="Genomic_DNA"/>
</dbReference>
<sequence length="429" mass="46145">MNDDFFDPLREGRVPFTTVDGGVTAARGFRAGAISCGIKNPEATRLDLMLITSDVPTVTDAVFTTNKVRAACVRVSQQHIKDSDVRAIIANSGNANACTGPQGIQDAKAMCKATAEALGIRMRQVQVCSTGIIGMNMPIQRITPRVKELAEKLTPTGSDDASRAIMTSDTKPKTYSIEVPCGTGSFRVGGIAKGAGMICPNMATMLCFITTDAKISADELKRAMRSAVDQSFNCITIDGDTSTNDTVIVMSNGQADAPPIKKGSEEAKIFRCALHKVMLELAKMIVADGERVTKFVEIRVRNARTHADAKKAAEAVAKSMLVKCSWHGSDPNWGRVIHAVGYSGARLREELIDIYFGGLIACKGGLTSNTPVTELEKVVREPRFSVTIDLNQGSANHIVYTSDLSEEYVDFNSSEYSAAIHAKRQKGLA</sequence>
<dbReference type="GO" id="GO:0004042">
    <property type="term" value="F:L-glutamate N-acetyltransferase activity"/>
    <property type="evidence" value="ECO:0007669"/>
    <property type="project" value="UniProtKB-UniRule"/>
</dbReference>
<dbReference type="NCBIfam" id="NF003802">
    <property type="entry name" value="PRK05388.1"/>
    <property type="match status" value="1"/>
</dbReference>
<keyword evidence="3 8" id="KW-0055">Arginine biosynthesis</keyword>
<keyword evidence="8" id="KW-0511">Multifunctional enzyme</keyword>
<feature type="binding site" evidence="8">
    <location>
        <position position="204"/>
    </location>
    <ligand>
        <name>substrate</name>
    </ligand>
</feature>
<evidence type="ECO:0000256" key="3">
    <source>
        <dbReference type="ARBA" id="ARBA00022571"/>
    </source>
</evidence>
<comment type="catalytic activity">
    <reaction evidence="8">
        <text>L-glutamate + acetyl-CoA = N-acetyl-L-glutamate + CoA + H(+)</text>
        <dbReference type="Rhea" id="RHEA:24292"/>
        <dbReference type="ChEBI" id="CHEBI:15378"/>
        <dbReference type="ChEBI" id="CHEBI:29985"/>
        <dbReference type="ChEBI" id="CHEBI:44337"/>
        <dbReference type="ChEBI" id="CHEBI:57287"/>
        <dbReference type="ChEBI" id="CHEBI:57288"/>
        <dbReference type="EC" id="2.3.1.1"/>
    </reaction>
</comment>
<organism evidence="9 10">
    <name type="scientific">Prosthecobacter fusiformis</name>
    <dbReference type="NCBI Taxonomy" id="48464"/>
    <lineage>
        <taxon>Bacteria</taxon>
        <taxon>Pseudomonadati</taxon>
        <taxon>Verrucomicrobiota</taxon>
        <taxon>Verrucomicrobiia</taxon>
        <taxon>Verrucomicrobiales</taxon>
        <taxon>Verrucomicrobiaceae</taxon>
        <taxon>Prosthecobacter</taxon>
    </lineage>
</organism>
<keyword evidence="4 8" id="KW-0028">Amino-acid biosynthesis</keyword>
<dbReference type="InterPro" id="IPR042195">
    <property type="entry name" value="ArgJ_beta_C"/>
</dbReference>
<feature type="chain" id="PRO_5023269015" description="Arginine biosynthesis bifunctional protein ArgJ alpha chain" evidence="8">
    <location>
        <begin position="1"/>
        <end position="203"/>
    </location>
</feature>
<evidence type="ECO:0000256" key="2">
    <source>
        <dbReference type="ARBA" id="ARBA00011475"/>
    </source>
</evidence>
<comment type="catalytic activity">
    <reaction evidence="8">
        <text>N(2)-acetyl-L-ornithine + L-glutamate = N-acetyl-L-glutamate + L-ornithine</text>
        <dbReference type="Rhea" id="RHEA:15349"/>
        <dbReference type="ChEBI" id="CHEBI:29985"/>
        <dbReference type="ChEBI" id="CHEBI:44337"/>
        <dbReference type="ChEBI" id="CHEBI:46911"/>
        <dbReference type="ChEBI" id="CHEBI:57805"/>
        <dbReference type="EC" id="2.3.1.35"/>
    </reaction>
</comment>
<feature type="binding site" evidence="8">
    <location>
        <position position="290"/>
    </location>
    <ligand>
        <name>substrate</name>
    </ligand>
</feature>